<organism evidence="4 5">
    <name type="scientific">Tropicimonas isoalkanivorans</name>
    <dbReference type="NCBI Taxonomy" id="441112"/>
    <lineage>
        <taxon>Bacteria</taxon>
        <taxon>Pseudomonadati</taxon>
        <taxon>Pseudomonadota</taxon>
        <taxon>Alphaproteobacteria</taxon>
        <taxon>Rhodobacterales</taxon>
        <taxon>Roseobacteraceae</taxon>
        <taxon>Tropicimonas</taxon>
    </lineage>
</organism>
<dbReference type="RefSeq" id="WP_093362664.1">
    <property type="nucleotide sequence ID" value="NZ_FOLG01000018.1"/>
</dbReference>
<dbReference type="InterPro" id="IPR006059">
    <property type="entry name" value="SBP"/>
</dbReference>
<dbReference type="PANTHER" id="PTHR43649:SF14">
    <property type="entry name" value="BLR3389 PROTEIN"/>
    <property type="match status" value="1"/>
</dbReference>
<evidence type="ECO:0000256" key="2">
    <source>
        <dbReference type="ARBA" id="ARBA00008520"/>
    </source>
</evidence>
<proteinExistence type="inferred from homology"/>
<protein>
    <submittedName>
        <fullName evidence="4">Carbohydrate ABC transporter substrate-binding protein, CUT1 family (TC 3.A.1.1.-)</fullName>
    </submittedName>
</protein>
<sequence length="431" mass="47093">MQFRPTAKAAKLLSCAALASILPLAGYSQDVKTLTSWDLQTQEDTVKVIRNGMDRFEAANPGFKVEDSHFANDAYKTKLKIAFGADEAPCIFSSWGGGPLREYIKSDQVVDLTPYLDENPEFKDRFMPASFTAVTYEDHIYGLPAETSAVGVIIYNKELFAENDITPPETWDELMDVVAQLQEKNIAPFALANKTKWPGSMYFVYLADRIGGPETFLNAAERAPGGSFEDPTFIKAGEMLQDLVKAGGFARGYNGLDYDIGGSRRLLYSGRAAMELMGTWEFSTIANENPDFADKIGFFPFPSVEGGKGDPNNVVGTLGDNFISIASSCEYPDAAFDLLMHLTDDIAVEKKLEDNGIMPVKNLEVDDPFLSGVMDMVADAPSVQLWYDQELPPALAEVHKDTTQQLLGLSITPEEAAAAMEAAAKAQDSSN</sequence>
<dbReference type="STRING" id="441112.SAMN04488094_11824"/>
<evidence type="ECO:0000256" key="3">
    <source>
        <dbReference type="SAM" id="SignalP"/>
    </source>
</evidence>
<dbReference type="InterPro" id="IPR050490">
    <property type="entry name" value="Bact_solute-bd_prot1"/>
</dbReference>
<reference evidence="4 5" key="1">
    <citation type="submission" date="2016-10" db="EMBL/GenBank/DDBJ databases">
        <authorList>
            <person name="de Groot N.N."/>
        </authorList>
    </citation>
    <scope>NUCLEOTIDE SEQUENCE [LARGE SCALE GENOMIC DNA]</scope>
    <source>
        <strain evidence="4 5">DSM 19548</strain>
    </source>
</reference>
<accession>A0A1I1Q3M3</accession>
<comment type="subcellular location">
    <subcellularLocation>
        <location evidence="1">Periplasm</location>
    </subcellularLocation>
</comment>
<name>A0A1I1Q3M3_9RHOB</name>
<feature type="chain" id="PRO_5011692773" evidence="3">
    <location>
        <begin position="20"/>
        <end position="431"/>
    </location>
</feature>
<keyword evidence="5" id="KW-1185">Reference proteome</keyword>
<comment type="similarity">
    <text evidence="2">Belongs to the bacterial solute-binding protein 1 family.</text>
</comment>
<dbReference type="GO" id="GO:0042597">
    <property type="term" value="C:periplasmic space"/>
    <property type="evidence" value="ECO:0007669"/>
    <property type="project" value="UniProtKB-SubCell"/>
</dbReference>
<evidence type="ECO:0000256" key="1">
    <source>
        <dbReference type="ARBA" id="ARBA00004418"/>
    </source>
</evidence>
<dbReference type="SUPFAM" id="SSF53850">
    <property type="entry name" value="Periplasmic binding protein-like II"/>
    <property type="match status" value="1"/>
</dbReference>
<dbReference type="EMBL" id="FOLG01000018">
    <property type="protein sequence ID" value="SFD16734.1"/>
    <property type="molecule type" value="Genomic_DNA"/>
</dbReference>
<dbReference type="OrthoDB" id="2509690at2"/>
<keyword evidence="3" id="KW-0732">Signal</keyword>
<dbReference type="Proteomes" id="UP000198728">
    <property type="component" value="Unassembled WGS sequence"/>
</dbReference>
<feature type="signal peptide" evidence="3">
    <location>
        <begin position="1"/>
        <end position="19"/>
    </location>
</feature>
<dbReference type="Pfam" id="PF01547">
    <property type="entry name" value="SBP_bac_1"/>
    <property type="match status" value="1"/>
</dbReference>
<dbReference type="PANTHER" id="PTHR43649">
    <property type="entry name" value="ARABINOSE-BINDING PROTEIN-RELATED"/>
    <property type="match status" value="1"/>
</dbReference>
<dbReference type="AlphaFoldDB" id="A0A1I1Q3M3"/>
<evidence type="ECO:0000313" key="5">
    <source>
        <dbReference type="Proteomes" id="UP000198728"/>
    </source>
</evidence>
<evidence type="ECO:0000313" key="4">
    <source>
        <dbReference type="EMBL" id="SFD16734.1"/>
    </source>
</evidence>
<gene>
    <name evidence="4" type="ORF">SAMN04488094_11824</name>
</gene>
<dbReference type="Gene3D" id="3.40.190.10">
    <property type="entry name" value="Periplasmic binding protein-like II"/>
    <property type="match status" value="2"/>
</dbReference>